<proteinExistence type="predicted"/>
<dbReference type="GO" id="GO:0016491">
    <property type="term" value="F:oxidoreductase activity"/>
    <property type="evidence" value="ECO:0007669"/>
    <property type="project" value="InterPro"/>
</dbReference>
<accession>A0A0F6VJ81</accession>
<evidence type="ECO:0000256" key="1">
    <source>
        <dbReference type="SAM" id="MobiDB-lite"/>
    </source>
</evidence>
<keyword evidence="4" id="KW-1185">Reference proteome</keyword>
<evidence type="ECO:0000313" key="5">
    <source>
        <dbReference type="Proteomes" id="UP001163947"/>
    </source>
</evidence>
<evidence type="ECO:0000313" key="3">
    <source>
        <dbReference type="EMBL" id="UYF91846.1"/>
    </source>
</evidence>
<dbReference type="RefSeq" id="WP_029543796.1">
    <property type="nucleotide sequence ID" value="NZ_BAAAYP010000011.1"/>
</dbReference>
<name>A0A059MQ82_9NOCA</name>
<dbReference type="Proteomes" id="UP000325466">
    <property type="component" value="Unassembled WGS sequence"/>
</dbReference>
<evidence type="ECO:0000313" key="2">
    <source>
        <dbReference type="EMBL" id="GES39838.1"/>
    </source>
</evidence>
<evidence type="ECO:0000313" key="4">
    <source>
        <dbReference type="Proteomes" id="UP000325466"/>
    </source>
</evidence>
<reference evidence="2" key="2">
    <citation type="submission" date="2019-10" db="EMBL/GenBank/DDBJ databases">
        <title>Draft genome sequence of Rhodococcus aetherivorans JCM 14343.</title>
        <authorList>
            <person name="Inoue D."/>
            <person name="Nakazawa M."/>
            <person name="Yamamoto N."/>
            <person name="Sei K."/>
            <person name="Ike M."/>
        </authorList>
    </citation>
    <scope>NUCLEOTIDE SEQUENCE</scope>
    <source>
        <strain evidence="2">JCM 14343</strain>
    </source>
</reference>
<gene>
    <name evidence="3" type="ORF">OCS65_15040</name>
    <name evidence="2" type="ORF">RAJCM14343_5116</name>
</gene>
<dbReference type="Proteomes" id="UP001163947">
    <property type="component" value="Chromosome"/>
</dbReference>
<dbReference type="GeneID" id="83621759"/>
<dbReference type="KEGG" id="rav:AAT18_13960"/>
<reference evidence="3" key="3">
    <citation type="submission" date="2022-09" db="EMBL/GenBank/DDBJ databases">
        <title>The genome sequence of Rhodococcus aetherivorans N1.</title>
        <authorList>
            <person name="Jiang W."/>
        </authorList>
    </citation>
    <scope>NUCLEOTIDE SEQUENCE</scope>
    <source>
        <strain evidence="3">N1</strain>
    </source>
</reference>
<dbReference type="EMBL" id="CP106982">
    <property type="protein sequence ID" value="UYF91846.1"/>
    <property type="molecule type" value="Genomic_DNA"/>
</dbReference>
<dbReference type="AlphaFoldDB" id="A0A059MQ82"/>
<reference evidence="2 4" key="1">
    <citation type="journal article" date="2018" name="Biodegradation">
        <title>1,4-Dioxane degradation characteristics of Rhodococcus aetherivorans JCM 14343.</title>
        <authorList>
            <person name="Inoue D."/>
            <person name="Tsunoda T."/>
            <person name="Yamamoto N."/>
            <person name="Ike M."/>
            <person name="Sei K."/>
        </authorList>
    </citation>
    <scope>NUCLEOTIDE SEQUENCE [LARGE SCALE GENOMIC DNA]</scope>
    <source>
        <strain evidence="2 4">JCM 14343</strain>
    </source>
</reference>
<dbReference type="InterPro" id="IPR025859">
    <property type="entry name" value="AurF/CmlI"/>
</dbReference>
<feature type="region of interest" description="Disordered" evidence="1">
    <location>
        <begin position="1"/>
        <end position="22"/>
    </location>
</feature>
<dbReference type="InterPro" id="IPR012348">
    <property type="entry name" value="RNR-like"/>
</dbReference>
<dbReference type="EMBL" id="BLAH01000135">
    <property type="protein sequence ID" value="GES39838.1"/>
    <property type="molecule type" value="Genomic_DNA"/>
</dbReference>
<organism evidence="3 5">
    <name type="scientific">Rhodococcus aetherivorans</name>
    <dbReference type="NCBI Taxonomy" id="191292"/>
    <lineage>
        <taxon>Bacteria</taxon>
        <taxon>Bacillati</taxon>
        <taxon>Actinomycetota</taxon>
        <taxon>Actinomycetes</taxon>
        <taxon>Mycobacteriales</taxon>
        <taxon>Nocardiaceae</taxon>
        <taxon>Rhodococcus</taxon>
    </lineage>
</organism>
<protein>
    <submittedName>
        <fullName evidence="3">Diiron oxygenase</fullName>
    </submittedName>
</protein>
<accession>A0A059MQ82</accession>
<dbReference type="Pfam" id="PF11583">
    <property type="entry name" value="AurF"/>
    <property type="match status" value="1"/>
</dbReference>
<dbReference type="Gene3D" id="1.10.620.20">
    <property type="entry name" value="Ribonucleotide Reductase, subunit A"/>
    <property type="match status" value="1"/>
</dbReference>
<sequence length="327" mass="36002">MAEPDLSGARGPLLAPALPDHDPHDVVESAVVRGLARSWGRRATVKKREPDLDELFDPTRLDFPDELVPFHAHPAYRALDEERRARLRGWGWIAYNKNVMDIEQYVVNPGFALITTDFFEVGPSDTVTAGVLQAMVDEQYHTLMHLNASAVIRRRRGWRMPESALPPCRTVREHRAAVDAAPDPRAQALIRLAFTTVAETSISAFLGLMTEDEDLQPVNRTTVALHRRDELSHASLAAELLKMVFTDLGPGDRAQLVEALAAGIEAFTGSDLGTWAAIVEAERVPGGREMLADTAAAPHPRRVVQDCSAIRRLCADLGVADDLSVTW</sequence>